<evidence type="ECO:0000313" key="1">
    <source>
        <dbReference type="EMBL" id="GBP05971.1"/>
    </source>
</evidence>
<dbReference type="Proteomes" id="UP000299102">
    <property type="component" value="Unassembled WGS sequence"/>
</dbReference>
<dbReference type="EMBL" id="BGZK01000020">
    <property type="protein sequence ID" value="GBP05971.1"/>
    <property type="molecule type" value="Genomic_DNA"/>
</dbReference>
<accession>A0A4C1SY81</accession>
<reference evidence="1 2" key="1">
    <citation type="journal article" date="2019" name="Commun. Biol.">
        <title>The bagworm genome reveals a unique fibroin gene that provides high tensile strength.</title>
        <authorList>
            <person name="Kono N."/>
            <person name="Nakamura H."/>
            <person name="Ohtoshi R."/>
            <person name="Tomita M."/>
            <person name="Numata K."/>
            <person name="Arakawa K."/>
        </authorList>
    </citation>
    <scope>NUCLEOTIDE SEQUENCE [LARGE SCALE GENOMIC DNA]</scope>
</reference>
<comment type="caution">
    <text evidence="1">The sequence shown here is derived from an EMBL/GenBank/DDBJ whole genome shotgun (WGS) entry which is preliminary data.</text>
</comment>
<proteinExistence type="predicted"/>
<sequence>MPDLRLLPMDALPTTSSDKCHAFIPSIRDDKYAFWGSVDDKDFYFSGPQQTRAADFAKDLRNVKLKEAIVKFFQLMIGLIRW</sequence>
<keyword evidence="2" id="KW-1185">Reference proteome</keyword>
<gene>
    <name evidence="1" type="ORF">EVAR_3238_1</name>
</gene>
<evidence type="ECO:0000313" key="2">
    <source>
        <dbReference type="Proteomes" id="UP000299102"/>
    </source>
</evidence>
<name>A0A4C1SY81_EUMVA</name>
<organism evidence="1 2">
    <name type="scientific">Eumeta variegata</name>
    <name type="common">Bagworm moth</name>
    <name type="synonym">Eumeta japonica</name>
    <dbReference type="NCBI Taxonomy" id="151549"/>
    <lineage>
        <taxon>Eukaryota</taxon>
        <taxon>Metazoa</taxon>
        <taxon>Ecdysozoa</taxon>
        <taxon>Arthropoda</taxon>
        <taxon>Hexapoda</taxon>
        <taxon>Insecta</taxon>
        <taxon>Pterygota</taxon>
        <taxon>Neoptera</taxon>
        <taxon>Endopterygota</taxon>
        <taxon>Lepidoptera</taxon>
        <taxon>Glossata</taxon>
        <taxon>Ditrysia</taxon>
        <taxon>Tineoidea</taxon>
        <taxon>Psychidae</taxon>
        <taxon>Oiketicinae</taxon>
        <taxon>Eumeta</taxon>
    </lineage>
</organism>
<dbReference type="AlphaFoldDB" id="A0A4C1SY81"/>
<dbReference type="OrthoDB" id="8060926at2759"/>
<protein>
    <submittedName>
        <fullName evidence="1">Uncharacterized protein</fullName>
    </submittedName>
</protein>